<evidence type="ECO:0000256" key="1">
    <source>
        <dbReference type="ARBA" id="ARBA00004127"/>
    </source>
</evidence>
<dbReference type="InterPro" id="IPR007866">
    <property type="entry name" value="TRIC_channel"/>
</dbReference>
<comment type="similarity">
    <text evidence="2">Belongs to the TMEM38 family.</text>
</comment>
<protein>
    <recommendedName>
        <fullName evidence="15">Trimeric intracellular cation channel type 1B.1</fullName>
    </recommendedName>
</protein>
<keyword evidence="14" id="KW-1185">Reference proteome</keyword>
<dbReference type="OrthoDB" id="195817at2759"/>
<organism evidence="13 14">
    <name type="scientific">Diatraea saccharalis</name>
    <name type="common">sugarcane borer</name>
    <dbReference type="NCBI Taxonomy" id="40085"/>
    <lineage>
        <taxon>Eukaryota</taxon>
        <taxon>Metazoa</taxon>
        <taxon>Ecdysozoa</taxon>
        <taxon>Arthropoda</taxon>
        <taxon>Hexapoda</taxon>
        <taxon>Insecta</taxon>
        <taxon>Pterygota</taxon>
        <taxon>Neoptera</taxon>
        <taxon>Endopterygota</taxon>
        <taxon>Lepidoptera</taxon>
        <taxon>Glossata</taxon>
        <taxon>Ditrysia</taxon>
        <taxon>Pyraloidea</taxon>
        <taxon>Crambidae</taxon>
        <taxon>Crambinae</taxon>
        <taxon>Diatraea</taxon>
    </lineage>
</organism>
<feature type="transmembrane region" description="Helical" evidence="12">
    <location>
        <begin position="84"/>
        <end position="101"/>
    </location>
</feature>
<keyword evidence="7" id="KW-0630">Potassium</keyword>
<evidence type="ECO:0000256" key="12">
    <source>
        <dbReference type="SAM" id="Phobius"/>
    </source>
</evidence>
<dbReference type="Pfam" id="PF05197">
    <property type="entry name" value="TRIC"/>
    <property type="match status" value="1"/>
</dbReference>
<evidence type="ECO:0000256" key="3">
    <source>
        <dbReference type="ARBA" id="ARBA00022448"/>
    </source>
</evidence>
<feature type="transmembrane region" description="Helical" evidence="12">
    <location>
        <begin position="210"/>
        <end position="230"/>
    </location>
</feature>
<keyword evidence="3" id="KW-0813">Transport</keyword>
<sequence length="275" mass="30313">MDPEAFLDLANQVIKLKMFPYFDIAHSLLCALAVREDLGAGAQAFSRKHPLSCWLSTMLVIFAGGMVANGLLGEPILAPLKNTPQLVIGTVTWYIVFYTPFDVGYKVAKFLPVKVVAAAMKEIYRAKKVYDGVSHAAKLYPNAYVIMIIVGTLKGNGAGFSKLLERLIRGAWTPTAMETMQPSFYTKASLVASVIFVLDKKTDLISAPHALVYFGIVIFFVYFKLSSILLGIHDPFVPFENLFCALFMGGIWDSLAKLLGKGQPKEETKDTKKTN</sequence>
<evidence type="ECO:0000256" key="6">
    <source>
        <dbReference type="ARBA" id="ARBA00022826"/>
    </source>
</evidence>
<comment type="subcellular location">
    <subcellularLocation>
        <location evidence="1">Endomembrane system</location>
        <topology evidence="1">Multi-pass membrane protein</topology>
    </subcellularLocation>
</comment>
<reference evidence="13" key="1">
    <citation type="submission" date="2021-12" db="EMBL/GenBank/DDBJ databases">
        <authorList>
            <person name="King R."/>
        </authorList>
    </citation>
    <scope>NUCLEOTIDE SEQUENCE</scope>
</reference>
<accession>A0A9N9RFC1</accession>
<evidence type="ECO:0000313" key="14">
    <source>
        <dbReference type="Proteomes" id="UP001153714"/>
    </source>
</evidence>
<keyword evidence="10 12" id="KW-0472">Membrane</keyword>
<feature type="transmembrane region" description="Helical" evidence="12">
    <location>
        <begin position="53"/>
        <end position="72"/>
    </location>
</feature>
<evidence type="ECO:0000256" key="10">
    <source>
        <dbReference type="ARBA" id="ARBA00023136"/>
    </source>
</evidence>
<keyword evidence="9" id="KW-0406">Ion transport</keyword>
<keyword evidence="5 12" id="KW-0812">Transmembrane</keyword>
<dbReference type="GO" id="GO:0016020">
    <property type="term" value="C:membrane"/>
    <property type="evidence" value="ECO:0007669"/>
    <property type="project" value="InterPro"/>
</dbReference>
<evidence type="ECO:0000256" key="11">
    <source>
        <dbReference type="ARBA" id="ARBA00023303"/>
    </source>
</evidence>
<keyword evidence="6" id="KW-0631">Potassium channel</keyword>
<dbReference type="Proteomes" id="UP001153714">
    <property type="component" value="Chromosome 8"/>
</dbReference>
<evidence type="ECO:0000256" key="5">
    <source>
        <dbReference type="ARBA" id="ARBA00022692"/>
    </source>
</evidence>
<dbReference type="GO" id="GO:0042802">
    <property type="term" value="F:identical protein binding"/>
    <property type="evidence" value="ECO:0007669"/>
    <property type="project" value="InterPro"/>
</dbReference>
<evidence type="ECO:0000313" key="13">
    <source>
        <dbReference type="EMBL" id="CAG9795670.1"/>
    </source>
</evidence>
<evidence type="ECO:0000256" key="8">
    <source>
        <dbReference type="ARBA" id="ARBA00022989"/>
    </source>
</evidence>
<name>A0A9N9RFC1_9NEOP</name>
<keyword evidence="8 12" id="KW-1133">Transmembrane helix</keyword>
<evidence type="ECO:0008006" key="15">
    <source>
        <dbReference type="Google" id="ProtNLM"/>
    </source>
</evidence>
<evidence type="ECO:0000256" key="4">
    <source>
        <dbReference type="ARBA" id="ARBA00022538"/>
    </source>
</evidence>
<dbReference type="GO" id="GO:0005267">
    <property type="term" value="F:potassium channel activity"/>
    <property type="evidence" value="ECO:0007669"/>
    <property type="project" value="UniProtKB-KW"/>
</dbReference>
<proteinExistence type="inferred from homology"/>
<dbReference type="PANTHER" id="PTHR12454">
    <property type="entry name" value="TRIMERIC INTRACELLULAR CATION CHANNEL"/>
    <property type="match status" value="1"/>
</dbReference>
<keyword evidence="4" id="KW-0633">Potassium transport</keyword>
<evidence type="ECO:0000256" key="7">
    <source>
        <dbReference type="ARBA" id="ARBA00022958"/>
    </source>
</evidence>
<evidence type="ECO:0000256" key="2">
    <source>
        <dbReference type="ARBA" id="ARBA00005766"/>
    </source>
</evidence>
<dbReference type="PANTHER" id="PTHR12454:SF11">
    <property type="entry name" value="GH25683P"/>
    <property type="match status" value="1"/>
</dbReference>
<reference evidence="13" key="2">
    <citation type="submission" date="2022-10" db="EMBL/GenBank/DDBJ databases">
        <authorList>
            <consortium name="ENA_rothamsted_submissions"/>
            <consortium name="culmorum"/>
            <person name="King R."/>
        </authorList>
    </citation>
    <scope>NUCLEOTIDE SEQUENCE</scope>
</reference>
<gene>
    <name evidence="13" type="ORF">DIATSA_LOCUS12915</name>
</gene>
<dbReference type="AlphaFoldDB" id="A0A9N9RFC1"/>
<evidence type="ECO:0000256" key="9">
    <source>
        <dbReference type="ARBA" id="ARBA00023065"/>
    </source>
</evidence>
<keyword evidence="11" id="KW-0407">Ion channel</keyword>
<dbReference type="EMBL" id="OU893339">
    <property type="protein sequence ID" value="CAG9795670.1"/>
    <property type="molecule type" value="Genomic_DNA"/>
</dbReference>
<dbReference type="GO" id="GO:0012505">
    <property type="term" value="C:endomembrane system"/>
    <property type="evidence" value="ECO:0007669"/>
    <property type="project" value="UniProtKB-SubCell"/>
</dbReference>